<comment type="catalytic activity">
    <reaction evidence="1">
        <text>5-amino-6-(5-phospho-D-ribosylamino)uracil + H2O = 5,6-diaminouracil + D-ribose 5-phosphate</text>
        <dbReference type="Rhea" id="RHEA:55020"/>
        <dbReference type="ChEBI" id="CHEBI:15377"/>
        <dbReference type="ChEBI" id="CHEBI:46252"/>
        <dbReference type="ChEBI" id="CHEBI:58453"/>
        <dbReference type="ChEBI" id="CHEBI:78346"/>
    </reaction>
</comment>
<name>A0A5B7U1Y0_9FLAO</name>
<evidence type="ECO:0000256" key="1">
    <source>
        <dbReference type="ARBA" id="ARBA00000022"/>
    </source>
</evidence>
<evidence type="ECO:0000313" key="4">
    <source>
        <dbReference type="EMBL" id="QCX41007.1"/>
    </source>
</evidence>
<evidence type="ECO:0000256" key="2">
    <source>
        <dbReference type="ARBA" id="ARBA00000751"/>
    </source>
</evidence>
<accession>A0A5B7U1Y0</accession>
<feature type="domain" description="NADAR" evidence="3">
    <location>
        <begin position="101"/>
        <end position="250"/>
    </location>
</feature>
<dbReference type="NCBIfam" id="TIGR02464">
    <property type="entry name" value="ribofla_fusion"/>
    <property type="match status" value="1"/>
</dbReference>
<dbReference type="SUPFAM" id="SSF143990">
    <property type="entry name" value="YbiA-like"/>
    <property type="match status" value="1"/>
</dbReference>
<comment type="catalytic activity">
    <reaction evidence="2">
        <text>2,5-diamino-6-hydroxy-4-(5-phosphoribosylamino)-pyrimidine + H2O = 2,5,6-triamino-4-hydroxypyrimidine + D-ribose 5-phosphate</text>
        <dbReference type="Rhea" id="RHEA:23436"/>
        <dbReference type="ChEBI" id="CHEBI:15377"/>
        <dbReference type="ChEBI" id="CHEBI:58614"/>
        <dbReference type="ChEBI" id="CHEBI:78346"/>
        <dbReference type="ChEBI" id="CHEBI:137796"/>
    </reaction>
</comment>
<dbReference type="InterPro" id="IPR037238">
    <property type="entry name" value="YbiA-like_sf"/>
</dbReference>
<gene>
    <name evidence="4" type="ORF">FF125_06260</name>
</gene>
<dbReference type="InterPro" id="IPR012816">
    <property type="entry name" value="NADAR"/>
</dbReference>
<reference evidence="4 5" key="1">
    <citation type="submission" date="2019-05" db="EMBL/GenBank/DDBJ databases">
        <title>Algicella ahnfeltiae gen. nov., sp. nov., a novel marine bacterium of the family Flavobacteriaceae isolated from a red alga.</title>
        <authorList>
            <person name="Nedashkovskaya O.I."/>
            <person name="Kukhlevskiy A.D."/>
            <person name="Kim S.-G."/>
            <person name="Zhukova N.V."/>
            <person name="Mikhailov V.V."/>
        </authorList>
    </citation>
    <scope>NUCLEOTIDE SEQUENCE [LARGE SCALE GENOMIC DNA]</scope>
    <source>
        <strain evidence="4 5">10Alg115</strain>
    </source>
</reference>
<dbReference type="Pfam" id="PF08719">
    <property type="entry name" value="NADAR"/>
    <property type="match status" value="1"/>
</dbReference>
<protein>
    <submittedName>
        <fullName evidence="4">NADAR family protein</fullName>
    </submittedName>
</protein>
<dbReference type="KEGG" id="fbe:FF125_06260"/>
<proteinExistence type="predicted"/>
<dbReference type="AlphaFoldDB" id="A0A5B7U1Y0"/>
<dbReference type="Gene3D" id="1.10.357.40">
    <property type="entry name" value="YbiA-like"/>
    <property type="match status" value="1"/>
</dbReference>
<dbReference type="OrthoDB" id="67297at2"/>
<keyword evidence="5" id="KW-1185">Reference proteome</keyword>
<dbReference type="EMBL" id="CP040749">
    <property type="protein sequence ID" value="QCX41007.1"/>
    <property type="molecule type" value="Genomic_DNA"/>
</dbReference>
<sequence>MHASLHEIILDENFDNCNYAFVNQLKDFLNNTKRQPIILNKHLERGINISNEERTCLIDYPDFPLKSVEAGYFNQKFVEFGLSGGDIGWYKPNCLKEEYYFFYETKHPFSQWNKSEFQIDGLTFNSAEQYMMYGKAKLFDDNKIADKIMASNNVREQKSLGREVKNFDLEIWTRNAIDIVYKGNKAKFEQNIDYLELLLSTKGKTLVEASPTDKVWGIGLTADDTDANNILKWKGTNWLGIVLTELRQEFLENNYRNGYWERDDYIKNKE</sequence>
<organism evidence="4 5">
    <name type="scientific">Aureibaculum algae</name>
    <dbReference type="NCBI Taxonomy" id="2584122"/>
    <lineage>
        <taxon>Bacteria</taxon>
        <taxon>Pseudomonadati</taxon>
        <taxon>Bacteroidota</taxon>
        <taxon>Flavobacteriia</taxon>
        <taxon>Flavobacteriales</taxon>
        <taxon>Flavobacteriaceae</taxon>
        <taxon>Aureibaculum</taxon>
    </lineage>
</organism>
<evidence type="ECO:0000313" key="5">
    <source>
        <dbReference type="Proteomes" id="UP000306229"/>
    </source>
</evidence>
<dbReference type="Proteomes" id="UP000306229">
    <property type="component" value="Chromosome"/>
</dbReference>
<dbReference type="CDD" id="cd15457">
    <property type="entry name" value="NADAR"/>
    <property type="match status" value="1"/>
</dbReference>
<evidence type="ECO:0000259" key="3">
    <source>
        <dbReference type="Pfam" id="PF08719"/>
    </source>
</evidence>